<sequence length="118" mass="12205">SQDLSTSLQPDIFSHLPLHSQGQVPTPVPMIPIGGLRMPTINSLPSNPQGNILETASSGRTSAPVLDPGVAYSGGIPTSSAGLPSKDDKKEESVYICAKAIASLRITSEDAADKPPKS</sequence>
<reference evidence="1 2" key="1">
    <citation type="submission" date="2024-05" db="EMBL/GenBank/DDBJ databases">
        <title>Genome sequencing and assembly of Indian major carp, Cirrhinus mrigala (Hamilton, 1822).</title>
        <authorList>
            <person name="Mohindra V."/>
            <person name="Chowdhury L.M."/>
            <person name="Lal K."/>
            <person name="Jena J.K."/>
        </authorList>
    </citation>
    <scope>NUCLEOTIDE SEQUENCE [LARGE SCALE GENOMIC DNA]</scope>
    <source>
        <strain evidence="1">CM1030</strain>
        <tissue evidence="1">Blood</tissue>
    </source>
</reference>
<evidence type="ECO:0000313" key="1">
    <source>
        <dbReference type="EMBL" id="KAL0169595.1"/>
    </source>
</evidence>
<accession>A0ABD0P6Q7</accession>
<feature type="non-terminal residue" evidence="1">
    <location>
        <position position="1"/>
    </location>
</feature>
<dbReference type="AlphaFoldDB" id="A0ABD0P6Q7"/>
<protein>
    <submittedName>
        <fullName evidence="1">Uncharacterized protein</fullName>
    </submittedName>
</protein>
<proteinExistence type="predicted"/>
<gene>
    <name evidence="1" type="ORF">M9458_034191</name>
</gene>
<dbReference type="Proteomes" id="UP001529510">
    <property type="component" value="Unassembled WGS sequence"/>
</dbReference>
<comment type="caution">
    <text evidence="1">The sequence shown here is derived from an EMBL/GenBank/DDBJ whole genome shotgun (WGS) entry which is preliminary data.</text>
</comment>
<evidence type="ECO:0000313" key="2">
    <source>
        <dbReference type="Proteomes" id="UP001529510"/>
    </source>
</evidence>
<organism evidence="1 2">
    <name type="scientific">Cirrhinus mrigala</name>
    <name type="common">Mrigala</name>
    <dbReference type="NCBI Taxonomy" id="683832"/>
    <lineage>
        <taxon>Eukaryota</taxon>
        <taxon>Metazoa</taxon>
        <taxon>Chordata</taxon>
        <taxon>Craniata</taxon>
        <taxon>Vertebrata</taxon>
        <taxon>Euteleostomi</taxon>
        <taxon>Actinopterygii</taxon>
        <taxon>Neopterygii</taxon>
        <taxon>Teleostei</taxon>
        <taxon>Ostariophysi</taxon>
        <taxon>Cypriniformes</taxon>
        <taxon>Cyprinidae</taxon>
        <taxon>Labeoninae</taxon>
        <taxon>Labeonini</taxon>
        <taxon>Cirrhinus</taxon>
    </lineage>
</organism>
<name>A0ABD0P6Q7_CIRMR</name>
<keyword evidence="2" id="KW-1185">Reference proteome</keyword>
<dbReference type="EMBL" id="JAMKFB020000017">
    <property type="protein sequence ID" value="KAL0169595.1"/>
    <property type="molecule type" value="Genomic_DNA"/>
</dbReference>